<accession>A0AC61RUI8</accession>
<proteinExistence type="predicted"/>
<evidence type="ECO:0000313" key="2">
    <source>
        <dbReference type="Proteomes" id="UP000304953"/>
    </source>
</evidence>
<dbReference type="EMBL" id="SRYA01000028">
    <property type="protein sequence ID" value="TGY95518.1"/>
    <property type="molecule type" value="Genomic_DNA"/>
</dbReference>
<sequence length="145" mass="16636">MKKQKQWYHGIVMYGLALITVIAACVVQGCGLEETDTKKLKDLSYEILEEKEIPEEFLTVIEEKKETIFKLTYTDKEYLYIAAGYGVQETGGYSIAVNDCYLTKNAVYFDTTLIGPSKGEKINQVKSYPYIVIRTKYLEKNVVFE</sequence>
<organism evidence="1 2">
    <name type="scientific">Petralouisia muris</name>
    <dbReference type="NCBI Taxonomy" id="3032872"/>
    <lineage>
        <taxon>Bacteria</taxon>
        <taxon>Bacillati</taxon>
        <taxon>Bacillota</taxon>
        <taxon>Clostridia</taxon>
        <taxon>Lachnospirales</taxon>
        <taxon>Lachnospiraceae</taxon>
        <taxon>Petralouisia</taxon>
    </lineage>
</organism>
<evidence type="ECO:0000313" key="1">
    <source>
        <dbReference type="EMBL" id="TGY95518.1"/>
    </source>
</evidence>
<dbReference type="Proteomes" id="UP000304953">
    <property type="component" value="Unassembled WGS sequence"/>
</dbReference>
<reference evidence="1" key="1">
    <citation type="submission" date="2019-04" db="EMBL/GenBank/DDBJ databases">
        <title>Microbes associate with the intestines of laboratory mice.</title>
        <authorList>
            <person name="Navarre W."/>
            <person name="Wong E."/>
            <person name="Huang K."/>
            <person name="Tropini C."/>
            <person name="Ng K."/>
            <person name="Yu B."/>
        </authorList>
    </citation>
    <scope>NUCLEOTIDE SEQUENCE</scope>
    <source>
        <strain evidence="1">NM01_1-7b</strain>
    </source>
</reference>
<protein>
    <submittedName>
        <fullName evidence="1">Protease complex subunit PrcB family protein</fullName>
    </submittedName>
</protein>
<name>A0AC61RUI8_9FIRM</name>
<comment type="caution">
    <text evidence="1">The sequence shown here is derived from an EMBL/GenBank/DDBJ whole genome shotgun (WGS) entry which is preliminary data.</text>
</comment>
<keyword evidence="2" id="KW-1185">Reference proteome</keyword>
<gene>
    <name evidence="1" type="ORF">E5329_14615</name>
</gene>
<keyword evidence="1" id="KW-0645">Protease</keyword>
<keyword evidence="1" id="KW-0378">Hydrolase</keyword>